<dbReference type="AlphaFoldDB" id="A0A1I4H7U4"/>
<accession>A0A1I4H7U4</accession>
<name>A0A1I4H7U4_9LACT</name>
<proteinExistence type="predicted"/>
<evidence type="ECO:0000256" key="1">
    <source>
        <dbReference type="SAM" id="SignalP"/>
    </source>
</evidence>
<organism evidence="2 4">
    <name type="scientific">Lactococcus garvieae</name>
    <dbReference type="NCBI Taxonomy" id="1363"/>
    <lineage>
        <taxon>Bacteria</taxon>
        <taxon>Bacillati</taxon>
        <taxon>Bacillota</taxon>
        <taxon>Bacilli</taxon>
        <taxon>Lactobacillales</taxon>
        <taxon>Streptococcaceae</taxon>
        <taxon>Lactococcus</taxon>
    </lineage>
</organism>
<feature type="chain" id="PRO_5039202013" description="Lipoprotein" evidence="1">
    <location>
        <begin position="21"/>
        <end position="190"/>
    </location>
</feature>
<dbReference type="EMBL" id="FOTJ01000007">
    <property type="protein sequence ID" value="SFL38382.1"/>
    <property type="molecule type" value="Genomic_DNA"/>
</dbReference>
<reference evidence="2 4" key="1">
    <citation type="submission" date="2016-10" db="EMBL/GenBank/DDBJ databases">
        <authorList>
            <person name="de Groot N.N."/>
        </authorList>
    </citation>
    <scope>NUCLEOTIDE SEQUENCE [LARGE SCALE GENOMIC DNA]</scope>
    <source>
        <strain evidence="2 4">M79</strain>
    </source>
</reference>
<evidence type="ECO:0000313" key="4">
    <source>
        <dbReference type="Proteomes" id="UP000181969"/>
    </source>
</evidence>
<dbReference type="RefSeq" id="WP_004258557.1">
    <property type="nucleotide sequence ID" value="NZ_CAXVJC010000005.1"/>
</dbReference>
<keyword evidence="1" id="KW-0732">Signal</keyword>
<reference evidence="3" key="2">
    <citation type="submission" date="2023-02" db="EMBL/GenBank/DDBJ databases">
        <title>Comparative genomics and fermentation flavor characterization of five lactic acid bacteria reveal flavor biosynthesis metabolic pathways in fermented muskmelon puree.</title>
        <authorList>
            <person name="Yuan L."/>
            <person name="Li M."/>
            <person name="Xu X."/>
            <person name="Lao F."/>
            <person name="Wu J."/>
        </authorList>
    </citation>
    <scope>NUCLEOTIDE SEQUENCE</scope>
    <source>
        <strain evidence="3">Pa-2</strain>
    </source>
</reference>
<protein>
    <recommendedName>
        <fullName evidence="5">Lipoprotein</fullName>
    </recommendedName>
</protein>
<gene>
    <name evidence="3" type="ORF">PWF74_02265</name>
    <name evidence="2" type="ORF">SAMN05216438_10781</name>
</gene>
<dbReference type="GeneID" id="61074628"/>
<evidence type="ECO:0008006" key="5">
    <source>
        <dbReference type="Google" id="ProtNLM"/>
    </source>
</evidence>
<feature type="signal peptide" evidence="1">
    <location>
        <begin position="1"/>
        <end position="20"/>
    </location>
</feature>
<sequence length="190" mass="20460">MNKKLLSLLAVSTLSLGVLTACGSGEKKSEETKTEQSAEVFAGATAGTDNFDTLSKGLSKEGAWIAAISKDLDASDKTLNVEGDFKNKEGEEARKLALYTQDADRKVTERYTLTVKKLEVNSPQFYISNGTVKGDVEVNAEGFHGQTGKGVDGEAMIDGNLIFKNQELLDAYNKLPSEEQVKVTGETTVK</sequence>
<dbReference type="OrthoDB" id="2111555at2"/>
<dbReference type="Proteomes" id="UP001217324">
    <property type="component" value="Chromosome"/>
</dbReference>
<evidence type="ECO:0000313" key="3">
    <source>
        <dbReference type="EMBL" id="WEA14341.1"/>
    </source>
</evidence>
<dbReference type="Proteomes" id="UP000181969">
    <property type="component" value="Unassembled WGS sequence"/>
</dbReference>
<evidence type="ECO:0000313" key="2">
    <source>
        <dbReference type="EMBL" id="SFL38382.1"/>
    </source>
</evidence>
<dbReference type="PROSITE" id="PS51257">
    <property type="entry name" value="PROKAR_LIPOPROTEIN"/>
    <property type="match status" value="1"/>
</dbReference>
<dbReference type="EMBL" id="CP118627">
    <property type="protein sequence ID" value="WEA14341.1"/>
    <property type="molecule type" value="Genomic_DNA"/>
</dbReference>